<comment type="domain">
    <text evidence="32">The YXXL motif is involved in determining the exact site of viral release at the surface of infected mononuclear cells and promotes endocytosis. YXXL and di-leucine endocytosis motifs interact directly or indirectly with the clathrin adapter complexes, opperate independently, and their activities are not additive.</text>
</comment>
<evidence type="ECO:0000256" key="19">
    <source>
        <dbReference type="ARBA" id="ARBA00022870"/>
    </source>
</evidence>
<evidence type="ECO:0000256" key="1">
    <source>
        <dbReference type="ARBA" id="ARBA00004402"/>
    </source>
</evidence>
<evidence type="ECO:0000256" key="11">
    <source>
        <dbReference type="ARBA" id="ARBA00022581"/>
    </source>
</evidence>
<keyword evidence="8 32" id="KW-1170">Fusion of virus membrane with host endosomal membrane</keyword>
<feature type="region of interest" description="CD4-binding loop" evidence="32">
    <location>
        <begin position="362"/>
        <end position="372"/>
    </location>
</feature>
<dbReference type="GO" id="GO:0055036">
    <property type="term" value="C:virion membrane"/>
    <property type="evidence" value="ECO:0007669"/>
    <property type="project" value="UniProtKB-SubCell"/>
</dbReference>
<keyword evidence="18 32" id="KW-0946">Virion</keyword>
<keyword evidence="13 32" id="KW-0165">Cleavage on pair of basic residues</keyword>
<comment type="domain">
    <text evidence="32">The membrane proximal external region (MPER) present in gp41 is a tryptophan-rich region recognized by the antibodies 2F5, Z13, and 4E10. MPER seems to play a role in fusion.</text>
</comment>
<dbReference type="GO" id="GO:0019082">
    <property type="term" value="P:viral protein processing"/>
    <property type="evidence" value="ECO:0007669"/>
    <property type="project" value="UniProtKB-UniRule"/>
</dbReference>
<evidence type="ECO:0000256" key="26">
    <source>
        <dbReference type="ARBA" id="ARBA00023139"/>
    </source>
</evidence>
<dbReference type="GO" id="GO:0052031">
    <property type="term" value="P:symbiont-mediated perturbation of host defense response"/>
    <property type="evidence" value="ECO:0007669"/>
    <property type="project" value="UniProtKB-UniRule"/>
</dbReference>
<feature type="short sequence motif" description="Di-leucine internalization motif" evidence="32">
    <location>
        <begin position="851"/>
        <end position="852"/>
    </location>
</feature>
<evidence type="ECO:0000256" key="34">
    <source>
        <dbReference type="SAM" id="MobiDB-lite"/>
    </source>
</evidence>
<evidence type="ECO:0000256" key="15">
    <source>
        <dbReference type="ARBA" id="ARBA00022703"/>
    </source>
</evidence>
<dbReference type="HAMAP" id="MF_04083">
    <property type="entry name" value="HIV_ENV"/>
    <property type="match status" value="1"/>
</dbReference>
<accession>I6RB40</accession>
<keyword evidence="11 32" id="KW-0945">Host-virus interaction</keyword>
<dbReference type="InterPro" id="IPR000777">
    <property type="entry name" value="HIV1_Gp120"/>
</dbReference>
<keyword evidence="20 32" id="KW-0261">Viral envelope protein</keyword>
<feature type="chain" id="PRO_5023283506" description="Transmembrane protein gp41" evidence="32">
    <location>
        <begin position="508"/>
        <end position="852"/>
    </location>
</feature>
<keyword evidence="24 32" id="KW-0175">Coiled coil</keyword>
<dbReference type="CDD" id="cd09909">
    <property type="entry name" value="HIV-1-like_HR1-HR2"/>
    <property type="match status" value="1"/>
</dbReference>
<feature type="transmembrane region" description="Helical" evidence="33">
    <location>
        <begin position="674"/>
        <end position="701"/>
    </location>
</feature>
<comment type="function">
    <text evidence="32">Surface protein gp120: Attaches the virus to the host lymphoid cell by binding to the primary receptor CD4. This interaction induces a structural rearrangement creating a high affinity binding site for a chemokine coreceptor like CXCR4 and/or CCR5. Acts as a ligand for CD209/DC-SIGN and CLEC4M/DC-SIGNR, which are respectively found on dendritic cells (DCs), and on endothelial cells of liver sinusoids and lymph node sinuses. These interactions allow capture of viral particles at mucosal surfaces by these cells and subsequent transmission to permissive cells. HIV subverts the migration properties of dendritic cells to gain access to CD4+ T-cells in lymph nodes. Virus transmission to permissive T-cells occurs either in trans (without DCs infection, through viral capture and transmission), or in cis (following DCs productive infection, through the usual CD4-gp120 interaction), thereby inducing a robust infection. In trans infection, bound virions remain infectious over days and it is proposed that they are not degraded, but protected in non-lysosomal acidic organelles within the DCs close to the cell membrane thus contributing to the viral infectious potential during DCs' migration from the periphery to the lymphoid tissues. On arrival at lymphoid tissues, intact virions recycle back to DCs' cell surface allowing virus transmission to CD4+ T-cells.</text>
</comment>
<keyword evidence="10 32" id="KW-1165">Clathrin-mediated endocytosis of virus by host</keyword>
<comment type="domain">
    <text evidence="32">The CD4-binding region is targeted by the antibody b12.</text>
</comment>
<evidence type="ECO:0000256" key="6">
    <source>
        <dbReference type="ARBA" id="ARBA00004650"/>
    </source>
</evidence>
<evidence type="ECO:0000256" key="3">
    <source>
        <dbReference type="ARBA" id="ARBA00004505"/>
    </source>
</evidence>
<keyword evidence="14 32" id="KW-0812">Transmembrane</keyword>
<feature type="domain" description="Human immunodeficiency virus 1 envelope glycoprotein Gp120" evidence="35">
    <location>
        <begin position="140"/>
        <end position="507"/>
    </location>
</feature>
<dbReference type="SUPFAM" id="SSF56502">
    <property type="entry name" value="gp120 core"/>
    <property type="match status" value="2"/>
</dbReference>
<feature type="disulfide bond" evidence="32">
    <location>
        <begin position="119"/>
        <end position="205"/>
    </location>
</feature>
<evidence type="ECO:0000256" key="5">
    <source>
        <dbReference type="ARBA" id="ARBA00004578"/>
    </source>
</evidence>
<comment type="subunit">
    <text evidence="32">The mature envelope protein (Env) consists of a homotrimer of non-covalently associated gp120-gp41 heterodimers. The resulting complex protrudes from the virus surface as a spike. There seems to be as few as 10 spikes on the average virion. Surface protein gp120 interacts with host CD4, CCR5 and CXCR4. Gp120 also interacts with the C-type lectins CD209/DC-SIGN and CLEC4M/DC-SIGNR (collectively referred to as DC-SIGN(R)). Gp120 and gp41 interact with GalCer. Gp120 interacts with host ITGA4/ITGB7 complex; on CD4+ T-cells, this interaction results in rapid activation of integrin ITGAL/LFA-1, which facilitates efficient cell-to-cell spreading of HIV-1. Gp120 interacts with cell-associated heparan sulfate; this interaction increases virus infectivity on permissive cells and may be involved in infection of CD4- cells.</text>
</comment>
<comment type="domain">
    <text evidence="32">Some of the most genetically diverse regions of the viral genome are present in Env. They are called variable regions 1 through 5 (V1 through V5). Coreceptor usage of gp120 is determined mainly by the primary structure of the third variable region (V3) in the outer domain of gp120. The sequence of V3 determines which coreceptor, CCR5 and/or CXCR4 (corresponding to R5/macrophage, X4/T cell and R5X4/T cell and macrophage tropism), is used to trigger the fusion potential of the Env complex, and hence which cells the virus can infect. Binding to CCR5 involves a region adjacent in addition to V3.</text>
</comment>
<evidence type="ECO:0000256" key="33">
    <source>
        <dbReference type="RuleBase" id="RU363095"/>
    </source>
</evidence>
<evidence type="ECO:0000259" key="36">
    <source>
        <dbReference type="Pfam" id="PF00517"/>
    </source>
</evidence>
<keyword evidence="27 32" id="KW-1015">Disulfide bond</keyword>
<organismHost>
    <name type="scientific">Homo sapiens</name>
    <name type="common">Human</name>
    <dbReference type="NCBI Taxonomy" id="9606"/>
</organismHost>
<comment type="miscellaneous">
    <text evidence="32">Inhibitors targeting HIV-1 viral envelope proteins are used as antiretroviral drugs. Attachment of virions to the cell surface via non-specific interactions and CD4 binding can be blocked by inhibitors that include cyanovirin-N, cyclotriazadisulfonamide analogs, PRO 2000, TNX 355 and PRO 542. In addition, BMS 806 can block CD4-induced conformational changes. Env interactions with the coreceptor molecules can be targeted by CCR5 antagonists including SCH-D, maraviroc (UK 427857) and aplaviroc (GW 873140), and the CXCR4 antagonist AMD 070. Fusion of viral and cellular membranes can be inhibited by peptides such as enfuvirtide and tifuvirtide (T 1249). Resistance to inhibitors associated with mutations in Env are observed. Most of the time, single mutations confer only a modest reduction in drug susceptibility. Combination of several mutations is usually required to develop a high-level drug resistance.</text>
</comment>
<evidence type="ECO:0000256" key="17">
    <source>
        <dbReference type="ARBA" id="ARBA00022804"/>
    </source>
</evidence>
<dbReference type="FunFam" id="1.20.5.490:FF:000001">
    <property type="entry name" value="Envelope glycoprotein gp160"/>
    <property type="match status" value="1"/>
</dbReference>
<keyword evidence="25 32" id="KW-0472">Membrane</keyword>
<dbReference type="Proteomes" id="UP000148335">
    <property type="component" value="Genome"/>
</dbReference>
<dbReference type="GO" id="GO:0019064">
    <property type="term" value="P:fusion of virus membrane with host plasma membrane"/>
    <property type="evidence" value="ECO:0007669"/>
    <property type="project" value="UniProtKB-UniRule"/>
</dbReference>
<keyword evidence="17 32" id="KW-1161">Viral attachment to host cell</keyword>
<dbReference type="FunFam" id="2.170.40.20:FF:000002">
    <property type="entry name" value="Envelope glycoprotein gp160"/>
    <property type="match status" value="1"/>
</dbReference>
<dbReference type="InterPro" id="IPR000328">
    <property type="entry name" value="GP41-like"/>
</dbReference>
<evidence type="ECO:0000256" key="20">
    <source>
        <dbReference type="ARBA" id="ARBA00022879"/>
    </source>
</evidence>
<comment type="PTM">
    <text evidence="32">Highly glycosylated by host. The high number of glycan on the protein is reffered to as 'glycan shield' because it contributes to hide protein sequence from adaptive immune system.</text>
</comment>
<name>I6RB40_HV1</name>
<evidence type="ECO:0000313" key="38">
    <source>
        <dbReference type="Proteomes" id="UP000148335"/>
    </source>
</evidence>
<evidence type="ECO:0000256" key="2">
    <source>
        <dbReference type="ARBA" id="ARBA00004433"/>
    </source>
</evidence>
<evidence type="ECO:0000259" key="35">
    <source>
        <dbReference type="Pfam" id="PF00516"/>
    </source>
</evidence>
<evidence type="ECO:0000256" key="10">
    <source>
        <dbReference type="ARBA" id="ARBA00022570"/>
    </source>
</evidence>
<evidence type="ECO:0000256" key="18">
    <source>
        <dbReference type="ARBA" id="ARBA00022844"/>
    </source>
</evidence>
<feature type="disulfide bond" evidence="32">
    <location>
        <begin position="228"/>
        <end position="239"/>
    </location>
</feature>
<evidence type="ECO:0000256" key="14">
    <source>
        <dbReference type="ARBA" id="ARBA00022692"/>
    </source>
</evidence>
<feature type="disulfide bond" evidence="32">
    <location>
        <begin position="218"/>
        <end position="247"/>
    </location>
</feature>
<feature type="disulfide bond" evidence="32">
    <location>
        <begin position="126"/>
        <end position="196"/>
    </location>
</feature>
<organism evidence="37 38">
    <name type="scientific">Human immunodeficiency virus type 1</name>
    <name type="common">HIV-1</name>
    <dbReference type="NCBI Taxonomy" id="11676"/>
    <lineage>
        <taxon>Viruses</taxon>
        <taxon>Riboviria</taxon>
        <taxon>Pararnavirae</taxon>
        <taxon>Artverviricota</taxon>
        <taxon>Revtraviricetes</taxon>
        <taxon>Ortervirales</taxon>
        <taxon>Retroviridae</taxon>
        <taxon>Orthoretrovirinae</taxon>
        <taxon>Lentivirus</taxon>
        <taxon>Lentivirus humimdef1</taxon>
    </lineage>
</organism>
<dbReference type="GO" id="GO:0044175">
    <property type="term" value="C:host cell endosome membrane"/>
    <property type="evidence" value="ECO:0007669"/>
    <property type="project" value="UniProtKB-SubCell"/>
</dbReference>
<evidence type="ECO:0000256" key="27">
    <source>
        <dbReference type="ARBA" id="ARBA00023157"/>
    </source>
</evidence>
<dbReference type="GO" id="GO:0075512">
    <property type="term" value="P:clathrin-dependent endocytosis of virus by host cell"/>
    <property type="evidence" value="ECO:0007669"/>
    <property type="project" value="UniProtKB-UniRule"/>
</dbReference>
<keyword evidence="12 32" id="KW-1162">Viral penetration into host cytoplasm</keyword>
<evidence type="ECO:0000256" key="28">
    <source>
        <dbReference type="ARBA" id="ARBA00023180"/>
    </source>
</evidence>
<dbReference type="Gene3D" id="1.20.5.490">
    <property type="entry name" value="Single helix bin"/>
    <property type="match status" value="1"/>
</dbReference>
<keyword evidence="9 32" id="KW-1032">Host cell membrane</keyword>
<feature type="transmembrane region" description="Helical" evidence="33">
    <location>
        <begin position="508"/>
        <end position="531"/>
    </location>
</feature>
<sequence length="852" mass="96990">MRVRGIKKNCQHWWWKWGIMLLGMLMICNAAEQTWVTVYYGVPVWKEANTTLFCASDAKAYDTEAHNVWATHACVPTDPSPQEVTLGNVTENYNMWKNNMVEQMQEDVISLWDQSLKPCVKLTPLCVTLNCTDVKSGNNTTNRTWDRIEEGEIKNCSFNITTSMRKKMQKEYATFYNLDIVPIDDSDNTSYRLISCNTSVITQACPKISFEPIPIHYCAPAGFAILKCNDKKFNGTGPCNNVSTVQCTHGIRPVVSTQLLLNGSLAEEEVVIRSENITNNAKTIIVQLKEAVEINCTRPNNNTRKSINMGPGRAFYATGDIIGDIRQAHCNISWTKWNKTLQQVVDKLREHFKNKTIVFNHSSGGDPEIVMHSFNCGGEFFYCNSTKLFNSTWDTNTTGLDNDTKGDNDTFILPCRIKQIINLWQEVGKAMYAPPIKGQIRCSSNITGLLITRDGGSNGTDEIFRPGGGDMRDNWRSELYKYKVVKIEPLGLAPTKAKRRVVQREKRAVGFGALFLGFLGAAGSTMGAASVTLTVQARQLLSGIVQQQNNLLKAIEAQQHLLQLTVWGIKQLQARVLAVERYLKDQQLLGIWGCSGKLICTTAVPWNTSWSNKSQNEIWNNMTWMEWEREIDNYTGLIYTLLEESQNQQEKNEQELLALDKWASLWNWFNITNWLWYIKIFIMIVGGLIGLRIVFTVLSIVNRVRKGYSPLSFQTPRPAQRGPDRPEGIEEEGGERDRDRSERLVTGFLPLIWDDLRSLCLFSYHRLRDLLLIVTRIVELLGRRGWEILKYCWSLLQYWSLELKKSAVSLFNTIAIVVAEGTDRVIEVVQRAVRALLHIPRRIRQGAERALL</sequence>
<comment type="subcellular location">
    <subcellularLocation>
        <location evidence="3">Host cell membrane</location>
        <topology evidence="3">Peripheral membrane protein</topology>
    </subcellularLocation>
    <subcellularLocation>
        <location evidence="1">Host cell membrane</location>
        <topology evidence="1">Single-pass type I membrane protein</topology>
    </subcellularLocation>
    <subcellularLocation>
        <location evidence="2">Host endosome membrane</location>
        <topology evidence="2">Peripheral membrane protein</topology>
    </subcellularLocation>
    <subcellularLocation>
        <location evidence="5">Host endosome membrane</location>
        <topology evidence="5">Single-pass type I membrane protein</topology>
    </subcellularLocation>
    <subcellularLocation>
        <location evidence="6">Virion membrane</location>
        <topology evidence="6">Peripheral membrane protein</topology>
    </subcellularLocation>
    <subcellularLocation>
        <location evidence="4">Virion membrane</location>
        <topology evidence="4">Single-pass type I membrane protein</topology>
    </subcellularLocation>
</comment>
<feature type="site" description="Cleavage; by host furin" evidence="32">
    <location>
        <begin position="507"/>
        <end position="508"/>
    </location>
</feature>
<dbReference type="EMBL" id="JQ403025">
    <property type="protein sequence ID" value="AFM43943.1"/>
    <property type="molecule type" value="Genomic_RNA"/>
</dbReference>
<evidence type="ECO:0000256" key="4">
    <source>
        <dbReference type="ARBA" id="ARBA00004563"/>
    </source>
</evidence>
<dbReference type="GO" id="GO:0016020">
    <property type="term" value="C:membrane"/>
    <property type="evidence" value="ECO:0007669"/>
    <property type="project" value="UniProtKB-UniRule"/>
</dbReference>
<dbReference type="GO" id="GO:0039654">
    <property type="term" value="P:fusion of virus membrane with host endosome membrane"/>
    <property type="evidence" value="ECO:0007669"/>
    <property type="project" value="UniProtKB-UniRule"/>
</dbReference>
<dbReference type="FunFam" id="1.10.287.210:FF:000001">
    <property type="entry name" value="Envelope glycoprotein gp160"/>
    <property type="match status" value="1"/>
</dbReference>
<feature type="region of interest" description="Fusion peptide" evidence="32">
    <location>
        <begin position="508"/>
        <end position="528"/>
    </location>
</feature>
<evidence type="ECO:0000256" key="30">
    <source>
        <dbReference type="ARBA" id="ARBA00023288"/>
    </source>
</evidence>
<keyword evidence="28 32" id="KW-0325">Glycoprotein</keyword>
<protein>
    <recommendedName>
        <fullName evidence="32">Envelope glycoprotein gp160</fullName>
    </recommendedName>
    <alternativeName>
        <fullName evidence="32">Env polyprotein</fullName>
    </alternativeName>
    <component>
        <recommendedName>
            <fullName evidence="32">Surface protein gp120</fullName>
            <shortName evidence="32">SU</shortName>
        </recommendedName>
        <alternativeName>
            <fullName evidence="32">Glycoprotein 120</fullName>
            <shortName evidence="32">gp120</shortName>
        </alternativeName>
    </component>
    <component>
        <recommendedName>
            <fullName evidence="32">Transmembrane protein gp41</fullName>
            <shortName evidence="32">TM</shortName>
        </recommendedName>
        <alternativeName>
            <fullName evidence="32">Glycoprotein 41</fullName>
            <shortName evidence="32">gp41</shortName>
        </alternativeName>
    </component>
</protein>
<keyword evidence="26 32" id="KW-0564">Palmitate</keyword>
<dbReference type="GO" id="GO:0019031">
    <property type="term" value="C:viral envelope"/>
    <property type="evidence" value="ECO:0007669"/>
    <property type="project" value="UniProtKB-KW"/>
</dbReference>
<evidence type="ECO:0000256" key="21">
    <source>
        <dbReference type="ARBA" id="ARBA00022890"/>
    </source>
</evidence>
<evidence type="ECO:0000256" key="32">
    <source>
        <dbReference type="HAMAP-Rule" id="MF_04083"/>
    </source>
</evidence>
<feature type="lipid moiety-binding region" description="S-palmitoyl cysteine; by host" evidence="32">
    <location>
        <position position="760"/>
    </location>
</feature>
<reference evidence="37 38" key="1">
    <citation type="journal article" date="2012" name="PLoS Pathog.">
        <title>Whole genome deep sequencing of HIV-1 reveals the impact of early minor variants upon immune recognition during acute infection.</title>
        <authorList>
            <person name="Henn M.R."/>
            <person name="Boutwell C.L."/>
            <person name="Charlebois P."/>
            <person name="Lennon N.J."/>
            <person name="Power K.A."/>
            <person name="Macalalad A.R."/>
            <person name="Berlin A.M."/>
            <person name="Malboeuf C.M."/>
            <person name="Ryan E.M."/>
            <person name="Gnerre S."/>
            <person name="Zody M.C."/>
            <person name="Erlich R.L."/>
            <person name="Green L.M."/>
            <person name="Berical A."/>
            <person name="Wang Y."/>
            <person name="Casali M."/>
            <person name="Streeck H."/>
            <person name="Bloom A.K."/>
            <person name="Dudek T."/>
            <person name="Tully D."/>
            <person name="Newman R."/>
            <person name="Axten K.L."/>
            <person name="Gladden A.D."/>
            <person name="Battis L."/>
            <person name="Kemper M."/>
            <person name="Zeng Q."/>
            <person name="Shea T.P."/>
            <person name="Gujja S."/>
            <person name="Zedlack C."/>
            <person name="Gasser O."/>
            <person name="Brander C."/>
            <person name="Hess C."/>
            <person name="Gunthard H.F."/>
            <person name="Brumme Z.L."/>
            <person name="Brumme C.J."/>
            <person name="Bazner S."/>
            <person name="Rychert J."/>
            <person name="Tinsley J.P."/>
            <person name="Mayer K.H."/>
            <person name="Rosenberg E."/>
            <person name="Pereyra F."/>
            <person name="Levin J.Z."/>
            <person name="Young S.K."/>
            <person name="Jessen H."/>
            <person name="Altfeld M."/>
            <person name="Birren B.W."/>
            <person name="Walker B.D."/>
            <person name="Allen T.M."/>
        </authorList>
    </citation>
    <scope>NUCLEOTIDE SEQUENCE [LARGE SCALE GENOMIC DNA]</scope>
    <source>
        <strain evidence="37">HIV/CH/BID-V3533/2001</strain>
    </source>
</reference>
<comment type="function">
    <text evidence="32">Envelope glycoprotein gp160: Oligomerizes in the host endoplasmic reticulum into predominantly trimers. In a second time, gp160 transits in the host Golgi, where glycosylation is completed. The precursor is then proteolytically cleaved in the trans-Golgi and thereby activated by cellular furin or furin-like proteases to produce gp120 and gp41.</text>
</comment>
<dbReference type="Gene3D" id="2.170.40.20">
    <property type="entry name" value="Human immunodeficiency virus 1, Gp160, envelope glycoprotein"/>
    <property type="match status" value="2"/>
</dbReference>
<keyword evidence="21 32" id="KW-1164">Virus endocytosis by host</keyword>
<evidence type="ECO:0000313" key="37">
    <source>
        <dbReference type="EMBL" id="AFM43943.1"/>
    </source>
</evidence>
<keyword evidence="19 32" id="KW-1043">Host membrane</keyword>
<feature type="chain" id="PRO_5023283507" description="Envelope glycoprotein gp160" evidence="32">
    <location>
        <begin position="33"/>
        <end position="852"/>
    </location>
</feature>
<evidence type="ECO:0000256" key="8">
    <source>
        <dbReference type="ARBA" id="ARBA00022510"/>
    </source>
</evidence>
<feature type="domain" description="Retroviral envelope protein GP41-like" evidence="36">
    <location>
        <begin position="526"/>
        <end position="716"/>
    </location>
</feature>
<evidence type="ECO:0000256" key="16">
    <source>
        <dbReference type="ARBA" id="ARBA00022729"/>
    </source>
</evidence>
<comment type="subcellular location">
    <molecule>Transmembrane protein gp41</molecule>
    <subcellularLocation>
        <location evidence="32">Virion membrane</location>
        <topology evidence="32">Single-pass type I membrane protein</topology>
    </subcellularLocation>
    <subcellularLocation>
        <location evidence="32">Host cell membrane</location>
        <topology evidence="32">Single-pass type I membrane protein</topology>
    </subcellularLocation>
    <subcellularLocation>
        <location evidence="32">Host endosome membrane</location>
        <topology evidence="32">Single-pass type I membrane protein</topology>
    </subcellularLocation>
    <text evidence="32">It is probably concentrated at the site of budding and incorporated into the virions possibly by contacts between the cytoplasmic tail of Env and the N-terminus of Gag.</text>
</comment>
<evidence type="ECO:0000256" key="9">
    <source>
        <dbReference type="ARBA" id="ARBA00022511"/>
    </source>
</evidence>
<keyword evidence="16 32" id="KW-0732">Signal</keyword>
<evidence type="ECO:0000256" key="25">
    <source>
        <dbReference type="ARBA" id="ARBA00023136"/>
    </source>
</evidence>
<comment type="similarity">
    <text evidence="32">Belongs to the HIV-1 env protein family.</text>
</comment>
<dbReference type="FunFam" id="2.170.40.20:FF:000003">
    <property type="entry name" value="Envelope glycoprotein gp160"/>
    <property type="match status" value="1"/>
</dbReference>
<dbReference type="GO" id="GO:0005198">
    <property type="term" value="F:structural molecule activity"/>
    <property type="evidence" value="ECO:0007669"/>
    <property type="project" value="UniProtKB-UniRule"/>
</dbReference>
<comment type="PTM">
    <text evidence="32">Palmitoylation of the transmembrane protein and of Env polyprotein (prior to its proteolytic cleavage) is essential for their association with host cell membrane lipid rafts. Palmitoylation is therefore required for envelope trafficking to classical lipid rafts, but not for viral replication.</text>
</comment>
<keyword evidence="29 32" id="KW-0899">Viral immunoevasion</keyword>
<evidence type="ECO:0000256" key="24">
    <source>
        <dbReference type="ARBA" id="ARBA00023054"/>
    </source>
</evidence>
<comment type="domain">
    <text evidence="32 33">The 17 amino acids long immunosuppressive region is present in many retroviral envelope proteins. Synthetic peptides derived from this relatively conserved sequence inhibit immune function in vitro and in vivo.</text>
</comment>
<dbReference type="Gene3D" id="1.10.287.210">
    <property type="match status" value="1"/>
</dbReference>
<keyword evidence="31 32" id="KW-1160">Virus entry into host cell</keyword>
<evidence type="ECO:0000256" key="22">
    <source>
        <dbReference type="ARBA" id="ARBA00022989"/>
    </source>
</evidence>
<evidence type="ECO:0000256" key="7">
    <source>
        <dbReference type="ARBA" id="ARBA00022506"/>
    </source>
</evidence>
<keyword evidence="7 32" id="KW-1168">Fusion of virus membrane with host membrane</keyword>
<keyword evidence="15 32" id="KW-0053">Apoptosis</keyword>
<keyword evidence="22 32" id="KW-1133">Transmembrane helix</keyword>
<keyword evidence="30 32" id="KW-0449">Lipoprotein</keyword>
<dbReference type="Pfam" id="PF00516">
    <property type="entry name" value="GP120"/>
    <property type="match status" value="1"/>
</dbReference>
<feature type="short sequence motif" description="YXXL motif; contains endocytosis signal" evidence="32">
    <location>
        <begin position="708"/>
        <end position="711"/>
    </location>
</feature>
<comment type="subcellular location">
    <molecule>Surface protein gp120</molecule>
    <subcellularLocation>
        <location evidence="32">Virion membrane</location>
        <topology evidence="32">Peripheral membrane protein</topology>
    </subcellularLocation>
    <subcellularLocation>
        <location evidence="32">Host cell membrane</location>
        <topology evidence="32">Peripheral membrane protein</topology>
    </subcellularLocation>
    <subcellularLocation>
        <location evidence="32">Host endosome membrane</location>
        <topology evidence="32">Single-pass type I membrane protein</topology>
    </subcellularLocation>
    <text evidence="32">The surface protein is not anchored to the viral envelope, but associates with the extravirion surface through its binding to TM. It is probably concentrated at the site of budding and incorporated into the virions possibly by contacts between the cytoplasmic tail of Env and the N-terminus of Gag.</text>
</comment>
<evidence type="ECO:0000256" key="23">
    <source>
        <dbReference type="ARBA" id="ARBA00023046"/>
    </source>
</evidence>
<evidence type="ECO:0000256" key="12">
    <source>
        <dbReference type="ARBA" id="ARBA00022595"/>
    </source>
</evidence>
<feature type="region of interest" description="Immunosuppression" evidence="32">
    <location>
        <begin position="570"/>
        <end position="588"/>
    </location>
</feature>
<evidence type="ECO:0000256" key="29">
    <source>
        <dbReference type="ARBA" id="ARBA00023280"/>
    </source>
</evidence>
<feature type="disulfide bond" evidence="32">
    <location>
        <begin position="594"/>
        <end position="600"/>
    </location>
</feature>
<dbReference type="SUPFAM" id="SSF58069">
    <property type="entry name" value="Virus ectodomain"/>
    <property type="match status" value="1"/>
</dbReference>
<feature type="region of interest" description="Disordered" evidence="34">
    <location>
        <begin position="712"/>
        <end position="739"/>
    </location>
</feature>
<feature type="region of interest" description="MPER; binding to GalCer" evidence="32">
    <location>
        <begin position="658"/>
        <end position="679"/>
    </location>
</feature>
<dbReference type="GO" id="GO:1903911">
    <property type="term" value="P:positive regulation of receptor clustering"/>
    <property type="evidence" value="ECO:0007669"/>
    <property type="project" value="UniProtKB-UniRule"/>
</dbReference>
<comment type="caution">
    <text evidence="32 33">Lacks conserved residue(s) required for the propagation of feature annotation.</text>
</comment>
<dbReference type="GO" id="GO:0020002">
    <property type="term" value="C:host cell plasma membrane"/>
    <property type="evidence" value="ECO:0007669"/>
    <property type="project" value="UniProtKB-SubCell"/>
</dbReference>
<feature type="disulfide bond" evidence="32">
    <location>
        <begin position="54"/>
        <end position="74"/>
    </location>
</feature>
<dbReference type="GO" id="GO:0019062">
    <property type="term" value="P:virion attachment to host cell"/>
    <property type="evidence" value="ECO:0007669"/>
    <property type="project" value="UniProtKB-UniRule"/>
</dbReference>
<gene>
    <name evidence="32 37" type="primary">env</name>
</gene>
<comment type="miscellaneous">
    <text evidence="32">HIV-1 lineages are divided in three main groups, M (for Major), O (for Outlier), and N (for New, or Non-M, Non-O). The vast majority of strains found worldwide belong to the group M. Group O seems to be endemic to and largely confined to Cameroon and neighboring countries in West Central Africa, where these viruses represent a small minority of HIV-1 strains. The group N is represented by a limited number of isolates from Cameroonian persons. The group M is further subdivided in 9 clades or subtypes (A to D, F to H, J and K).</text>
</comment>
<feature type="topological domain" description="Cytoplasmic" evidence="32">
    <location>
        <begin position="702"/>
        <end position="852"/>
    </location>
</feature>
<feature type="coiled-coil region" evidence="32">
    <location>
        <begin position="629"/>
        <end position="663"/>
    </location>
</feature>
<keyword evidence="23 32" id="KW-1039">Host endosome</keyword>
<dbReference type="InterPro" id="IPR036377">
    <property type="entry name" value="Gp120_core_sf"/>
</dbReference>
<evidence type="ECO:0000256" key="13">
    <source>
        <dbReference type="ARBA" id="ARBA00022685"/>
    </source>
</evidence>
<dbReference type="Pfam" id="PF00517">
    <property type="entry name" value="GP41"/>
    <property type="match status" value="1"/>
</dbReference>
<dbReference type="InterPro" id="IPR037527">
    <property type="entry name" value="Gp160"/>
</dbReference>
<comment type="PTM">
    <text evidence="32">Specific enzymatic cleavages in vivo yield mature proteins. Envelope glycoproteins are synthesized as a inactive precursor that is heavily N-glycosylated and processed likely by host cell furin in the Golgi to yield the mature SU and TM proteins. The cleavage site between SU and TM requires the minimal sequence [KR]-X-[KR]-R. About 2 of the 9 disulfide bonds of gp41 are reduced by P4HB/PDI, following binding to CD4 receptor.</text>
</comment>
<comment type="function">
    <text evidence="32">Transmembrane protein gp41: Acts as a class I viral fusion protein. Under the current model, the protein has at least 3 conformational states: pre-fusion native state, pre-hairpin intermediate state, and post-fusion hairpin state. During fusion of viral and target intracellular membranes, the coiled coil regions (heptad repeats) assume a trimer-of-hairpins structure, positioning the fusion peptide in close proximity to the C-terminal region of the ectodomain. The formation of this structure appears to drive apposition and subsequent fusion of viral and target cell membranes. Complete fusion occurs in host cell endosomes and is dynamin-dependent, however some lipid transfer might occur at the plasma membrane. The virus undergoes clathrin-dependent internalization long before endosomal fusion, thus minimizing the surface exposure of conserved viral epitopes during fusion and reducing the efficacy of inhibitors targeting these epitopes. Membranes fusion leads to delivery of the nucleocapsid into the cytoplasm.</text>
</comment>
<proteinExistence type="inferred from homology"/>
<dbReference type="GO" id="GO:1903908">
    <property type="term" value="P:positive regulation of plasma membrane raft polarization"/>
    <property type="evidence" value="ECO:0007669"/>
    <property type="project" value="UniProtKB-UniRule"/>
</dbReference>
<evidence type="ECO:0000256" key="31">
    <source>
        <dbReference type="ARBA" id="ARBA00023296"/>
    </source>
</evidence>